<dbReference type="Proteomes" id="UP000887159">
    <property type="component" value="Unassembled WGS sequence"/>
</dbReference>
<sequence>MEFHYHRVVKRVNIKTKGHAKIFLADGVSELLGFESGEIKGKVESPYIADPNASFPLIYVYCDLVESQIVGDIQSPLLKIVKVEGKDGEKW</sequence>
<dbReference type="AlphaFoldDB" id="A0A8X6UYF2"/>
<proteinExistence type="predicted"/>
<organism evidence="1 2">
    <name type="scientific">Trichonephila clavipes</name>
    <name type="common">Golden silk orbweaver</name>
    <name type="synonym">Nephila clavipes</name>
    <dbReference type="NCBI Taxonomy" id="2585209"/>
    <lineage>
        <taxon>Eukaryota</taxon>
        <taxon>Metazoa</taxon>
        <taxon>Ecdysozoa</taxon>
        <taxon>Arthropoda</taxon>
        <taxon>Chelicerata</taxon>
        <taxon>Arachnida</taxon>
        <taxon>Araneae</taxon>
        <taxon>Araneomorphae</taxon>
        <taxon>Entelegynae</taxon>
        <taxon>Araneoidea</taxon>
        <taxon>Nephilidae</taxon>
        <taxon>Trichonephila</taxon>
    </lineage>
</organism>
<name>A0A8X6UYF2_TRICX</name>
<evidence type="ECO:0000313" key="2">
    <source>
        <dbReference type="Proteomes" id="UP000887159"/>
    </source>
</evidence>
<dbReference type="EMBL" id="BMAU01021198">
    <property type="protein sequence ID" value="GFX97561.1"/>
    <property type="molecule type" value="Genomic_DNA"/>
</dbReference>
<keyword evidence="2" id="KW-1185">Reference proteome</keyword>
<accession>A0A8X6UYF2</accession>
<comment type="caution">
    <text evidence="1">The sequence shown here is derived from an EMBL/GenBank/DDBJ whole genome shotgun (WGS) entry which is preliminary data.</text>
</comment>
<protein>
    <submittedName>
        <fullName evidence="1">Uncharacterized protein</fullName>
    </submittedName>
</protein>
<evidence type="ECO:0000313" key="1">
    <source>
        <dbReference type="EMBL" id="GFX97561.1"/>
    </source>
</evidence>
<gene>
    <name evidence="1" type="primary">AVEN_149569_1</name>
    <name evidence="1" type="ORF">TNCV_2841211</name>
</gene>
<reference evidence="1" key="1">
    <citation type="submission" date="2020-08" db="EMBL/GenBank/DDBJ databases">
        <title>Multicomponent nature underlies the extraordinary mechanical properties of spider dragline silk.</title>
        <authorList>
            <person name="Kono N."/>
            <person name="Nakamura H."/>
            <person name="Mori M."/>
            <person name="Yoshida Y."/>
            <person name="Ohtoshi R."/>
            <person name="Malay A.D."/>
            <person name="Moran D.A.P."/>
            <person name="Tomita M."/>
            <person name="Numata K."/>
            <person name="Arakawa K."/>
        </authorList>
    </citation>
    <scope>NUCLEOTIDE SEQUENCE</scope>
</reference>